<reference evidence="2 3" key="1">
    <citation type="journal article" date="2014" name="Am. J. Bot.">
        <title>Genome assembly and annotation for red clover (Trifolium pratense; Fabaceae).</title>
        <authorList>
            <person name="Istvanek J."/>
            <person name="Jaros M."/>
            <person name="Krenek A."/>
            <person name="Repkova J."/>
        </authorList>
    </citation>
    <scope>NUCLEOTIDE SEQUENCE [LARGE SCALE GENOMIC DNA]</scope>
    <source>
        <strain evidence="3">cv. Tatra</strain>
        <tissue evidence="2">Young leaves</tissue>
    </source>
</reference>
<dbReference type="PANTHER" id="PTHR39741">
    <property type="entry name" value="F-BOX DOMAIN CONTAINING PROTEIN, EXPRESSED"/>
    <property type="match status" value="1"/>
</dbReference>
<proteinExistence type="predicted"/>
<dbReference type="AlphaFoldDB" id="A0A2K3NJY1"/>
<dbReference type="Gene3D" id="1.20.1280.50">
    <property type="match status" value="1"/>
</dbReference>
<dbReference type="EMBL" id="ASHM01022509">
    <property type="protein sequence ID" value="PNY03345.1"/>
    <property type="molecule type" value="Genomic_DNA"/>
</dbReference>
<dbReference type="InterPro" id="IPR036047">
    <property type="entry name" value="F-box-like_dom_sf"/>
</dbReference>
<comment type="caution">
    <text evidence="2">The sequence shown here is derived from an EMBL/GenBank/DDBJ whole genome shotgun (WGS) entry which is preliminary data.</text>
</comment>
<feature type="domain" description="F-box" evidence="1">
    <location>
        <begin position="10"/>
        <end position="50"/>
    </location>
</feature>
<accession>A0A2K3NJY1</accession>
<dbReference type="SUPFAM" id="SSF81383">
    <property type="entry name" value="F-box domain"/>
    <property type="match status" value="1"/>
</dbReference>
<dbReference type="Proteomes" id="UP000236291">
    <property type="component" value="Unassembled WGS sequence"/>
</dbReference>
<organism evidence="2 3">
    <name type="scientific">Trifolium pratense</name>
    <name type="common">Red clover</name>
    <dbReference type="NCBI Taxonomy" id="57577"/>
    <lineage>
        <taxon>Eukaryota</taxon>
        <taxon>Viridiplantae</taxon>
        <taxon>Streptophyta</taxon>
        <taxon>Embryophyta</taxon>
        <taxon>Tracheophyta</taxon>
        <taxon>Spermatophyta</taxon>
        <taxon>Magnoliopsida</taxon>
        <taxon>eudicotyledons</taxon>
        <taxon>Gunneridae</taxon>
        <taxon>Pentapetalae</taxon>
        <taxon>rosids</taxon>
        <taxon>fabids</taxon>
        <taxon>Fabales</taxon>
        <taxon>Fabaceae</taxon>
        <taxon>Papilionoideae</taxon>
        <taxon>50 kb inversion clade</taxon>
        <taxon>NPAAA clade</taxon>
        <taxon>Hologalegina</taxon>
        <taxon>IRL clade</taxon>
        <taxon>Trifolieae</taxon>
        <taxon>Trifolium</taxon>
    </lineage>
</organism>
<sequence length="346" mass="38975">MDFIQWLGPDMSIKVLSYLDHPCDLVRVSSVSRSWNRFVIENGLCKQLFFEMFPEISDVVDSVEVDNMMIEPVTNMLDNCANWECLKREHKAYAVMAFELKPYVKNCISKAIAASSTNNYPEESIVNTLEPGDRTENRASYWLSEGQSSPGVPESLVYKLCSKICLITKIRVQPFQAYTIRFRIGHPRHHIKLESAIAHGIATSNMVGDTTQFVWTYTSPYYQMLQENQLQEFTLPEPALGIGGVLLVELRGRVQQQGLYYYIGFVSLILSHGFKLQSASAIADAMLLLCISHVQVVGLPILQAFDVKTYQPSGKYTLKYCPPDNCIYSASSCQEVTPTITHACGH</sequence>
<name>A0A2K3NJY1_TRIPR</name>
<protein>
    <submittedName>
        <fullName evidence="2">F-box protein at4g00755-like protein</fullName>
    </submittedName>
</protein>
<dbReference type="InterPro" id="IPR055336">
    <property type="entry name" value="At4g00755-like"/>
</dbReference>
<dbReference type="ExpressionAtlas" id="A0A2K3NJY1">
    <property type="expression patterns" value="baseline"/>
</dbReference>
<evidence type="ECO:0000259" key="1">
    <source>
        <dbReference type="Pfam" id="PF12937"/>
    </source>
</evidence>
<gene>
    <name evidence="2" type="ORF">L195_g026672</name>
</gene>
<evidence type="ECO:0000313" key="2">
    <source>
        <dbReference type="EMBL" id="PNY03345.1"/>
    </source>
</evidence>
<dbReference type="STRING" id="57577.A0A2K3NJY1"/>
<dbReference type="InterPro" id="IPR001810">
    <property type="entry name" value="F-box_dom"/>
</dbReference>
<evidence type="ECO:0000313" key="3">
    <source>
        <dbReference type="Proteomes" id="UP000236291"/>
    </source>
</evidence>
<dbReference type="Pfam" id="PF12937">
    <property type="entry name" value="F-box-like"/>
    <property type="match status" value="1"/>
</dbReference>
<dbReference type="PANTHER" id="PTHR39741:SF2">
    <property type="entry name" value="F-BOX DOMAIN-CONTAINING PROTEIN"/>
    <property type="match status" value="1"/>
</dbReference>
<reference evidence="2 3" key="2">
    <citation type="journal article" date="2017" name="Front. Plant Sci.">
        <title>Gene Classification and Mining of Molecular Markers Useful in Red Clover (Trifolium pratense) Breeding.</title>
        <authorList>
            <person name="Istvanek J."/>
            <person name="Dluhosova J."/>
            <person name="Dluhos P."/>
            <person name="Patkova L."/>
            <person name="Nedelnik J."/>
            <person name="Repkova J."/>
        </authorList>
    </citation>
    <scope>NUCLEOTIDE SEQUENCE [LARGE SCALE GENOMIC DNA]</scope>
    <source>
        <strain evidence="3">cv. Tatra</strain>
        <tissue evidence="2">Young leaves</tissue>
    </source>
</reference>